<sequence>MSDEDVLGNLTTTRSNFPIPAFFRMADIVRITGLSRATIYRRIGAGRFPAPVNLGGRACGWPSAALQTWIEAPDRYRAEGRAA</sequence>
<name>A0A6M2BUP2_9GAMM</name>
<organism evidence="1 2">
    <name type="scientific">Solimonas terrae</name>
    <dbReference type="NCBI Taxonomy" id="1396819"/>
    <lineage>
        <taxon>Bacteria</taxon>
        <taxon>Pseudomonadati</taxon>
        <taxon>Pseudomonadota</taxon>
        <taxon>Gammaproteobacteria</taxon>
        <taxon>Nevskiales</taxon>
        <taxon>Nevskiaceae</taxon>
        <taxon>Solimonas</taxon>
    </lineage>
</organism>
<gene>
    <name evidence="1" type="ORF">G7Y85_14365</name>
</gene>
<evidence type="ECO:0000313" key="2">
    <source>
        <dbReference type="Proteomes" id="UP000472676"/>
    </source>
</evidence>
<dbReference type="RefSeq" id="WP_166258477.1">
    <property type="nucleotide sequence ID" value="NZ_JAAMOW010000007.1"/>
</dbReference>
<protein>
    <submittedName>
        <fullName evidence="1">AlpA family phage regulatory protein</fullName>
    </submittedName>
</protein>
<dbReference type="Gene3D" id="1.10.238.160">
    <property type="match status" value="1"/>
</dbReference>
<dbReference type="EMBL" id="JAAMOW010000007">
    <property type="protein sequence ID" value="NGY05955.1"/>
    <property type="molecule type" value="Genomic_DNA"/>
</dbReference>
<dbReference type="Pfam" id="PF05930">
    <property type="entry name" value="Phage_AlpA"/>
    <property type="match status" value="1"/>
</dbReference>
<dbReference type="AlphaFoldDB" id="A0A6M2BUP2"/>
<dbReference type="InterPro" id="IPR010260">
    <property type="entry name" value="AlpA"/>
</dbReference>
<comment type="caution">
    <text evidence="1">The sequence shown here is derived from an EMBL/GenBank/DDBJ whole genome shotgun (WGS) entry which is preliminary data.</text>
</comment>
<evidence type="ECO:0000313" key="1">
    <source>
        <dbReference type="EMBL" id="NGY05955.1"/>
    </source>
</evidence>
<accession>A0A6M2BUP2</accession>
<keyword evidence="2" id="KW-1185">Reference proteome</keyword>
<proteinExistence type="predicted"/>
<dbReference type="Proteomes" id="UP000472676">
    <property type="component" value="Unassembled WGS sequence"/>
</dbReference>
<reference evidence="1 2" key="1">
    <citation type="journal article" date="2014" name="Int. J. Syst. Evol. Microbiol.">
        <title>Solimonas terrae sp. nov., isolated from soil.</title>
        <authorList>
            <person name="Kim S.J."/>
            <person name="Moon J.Y."/>
            <person name="Weon H.Y."/>
            <person name="Ahn J.H."/>
            <person name="Chen W.M."/>
            <person name="Kwon S.W."/>
        </authorList>
    </citation>
    <scope>NUCLEOTIDE SEQUENCE [LARGE SCALE GENOMIC DNA]</scope>
    <source>
        <strain evidence="1 2">KIS83-12</strain>
    </source>
</reference>